<dbReference type="SUPFAM" id="SSF55804">
    <property type="entry name" value="Phoshotransferase/anion transport protein"/>
    <property type="match status" value="1"/>
</dbReference>
<name>A0A0V8HD66_9BACI</name>
<dbReference type="Gene3D" id="3.40.930.10">
    <property type="entry name" value="Mannitol-specific EII, Chain A"/>
    <property type="match status" value="1"/>
</dbReference>
<organism evidence="2 3">
    <name type="scientific">[Bacillus] enclensis</name>
    <dbReference type="NCBI Taxonomy" id="1402860"/>
    <lineage>
        <taxon>Bacteria</taxon>
        <taxon>Bacillati</taxon>
        <taxon>Bacillota</taxon>
        <taxon>Bacilli</taxon>
        <taxon>Bacillales</taxon>
        <taxon>Bacillaceae</taxon>
        <taxon>Rossellomorea</taxon>
    </lineage>
</organism>
<evidence type="ECO:0000313" key="2">
    <source>
        <dbReference type="EMBL" id="SCC23000.1"/>
    </source>
</evidence>
<dbReference type="EMBL" id="FMAU01000004">
    <property type="protein sequence ID" value="SCC23000.1"/>
    <property type="molecule type" value="Genomic_DNA"/>
</dbReference>
<evidence type="ECO:0000313" key="3">
    <source>
        <dbReference type="Proteomes" id="UP000181997"/>
    </source>
</evidence>
<evidence type="ECO:0000259" key="1">
    <source>
        <dbReference type="PROSITE" id="PS51094"/>
    </source>
</evidence>
<protein>
    <submittedName>
        <fullName evidence="2">PTS system, galactitol-specific IIA component</fullName>
    </submittedName>
</protein>
<sequence>MPPNWTILQEDLVAINLAAESKKEAICELSKLLQKKGYVRESFPQAVADREEHFPTGLPTSLYGVAIPHTDSHHVLRTGIAVGILKNPTEFTVMGTTDQIVQVEVVLLLAIQDPSGHIQVLQQLMEVFQLPEALRQLKSAKSKKEVVQALTEHLSLERP</sequence>
<dbReference type="Proteomes" id="UP000181997">
    <property type="component" value="Unassembled WGS sequence"/>
</dbReference>
<dbReference type="CDD" id="cd00211">
    <property type="entry name" value="PTS_IIA_fru"/>
    <property type="match status" value="1"/>
</dbReference>
<dbReference type="PROSITE" id="PS51094">
    <property type="entry name" value="PTS_EIIA_TYPE_2"/>
    <property type="match status" value="1"/>
</dbReference>
<gene>
    <name evidence="2" type="ORF">GA0061094_3274</name>
</gene>
<dbReference type="InterPro" id="IPR002178">
    <property type="entry name" value="PTS_EIIA_type-2_dom"/>
</dbReference>
<proteinExistence type="predicted"/>
<accession>A0A0V8HD66</accession>
<dbReference type="RefSeq" id="WP_058299265.1">
    <property type="nucleotide sequence ID" value="NZ_FMAU01000004.1"/>
</dbReference>
<keyword evidence="3" id="KW-1185">Reference proteome</keyword>
<dbReference type="AlphaFoldDB" id="A0A0V8HD66"/>
<dbReference type="PANTHER" id="PTHR47738:SF3">
    <property type="entry name" value="PHOSPHOTRANSFERASE SYSTEM MANNITOL_FRUCTOSE-SPECIFIC IIA DOMAIN CONTAINING PROTEIN"/>
    <property type="match status" value="1"/>
</dbReference>
<dbReference type="Pfam" id="PF00359">
    <property type="entry name" value="PTS_EIIA_2"/>
    <property type="match status" value="1"/>
</dbReference>
<dbReference type="PANTHER" id="PTHR47738">
    <property type="entry name" value="PTS SYSTEM FRUCTOSE-LIKE EIIA COMPONENT-RELATED"/>
    <property type="match status" value="1"/>
</dbReference>
<dbReference type="InterPro" id="IPR016152">
    <property type="entry name" value="PTrfase/Anion_transptr"/>
</dbReference>
<dbReference type="OrthoDB" id="370976at2"/>
<reference evidence="3" key="1">
    <citation type="submission" date="2016-08" db="EMBL/GenBank/DDBJ databases">
        <authorList>
            <person name="Varghese N."/>
            <person name="Submissions Spin"/>
        </authorList>
    </citation>
    <scope>NUCLEOTIDE SEQUENCE [LARGE SCALE GENOMIC DNA]</scope>
    <source>
        <strain evidence="3">SGD-1123</strain>
    </source>
</reference>
<dbReference type="InterPro" id="IPR051541">
    <property type="entry name" value="PTS_SugarTrans_NitroReg"/>
</dbReference>
<feature type="domain" description="PTS EIIA type-2" evidence="1">
    <location>
        <begin position="6"/>
        <end position="153"/>
    </location>
</feature>